<gene>
    <name evidence="2" type="ORF">CWD94_05485</name>
</gene>
<dbReference type="AlphaFoldDB" id="A0A2M9Q991"/>
<feature type="chain" id="PRO_5014844965" evidence="1">
    <location>
        <begin position="28"/>
        <end position="310"/>
    </location>
</feature>
<reference evidence="2 3" key="1">
    <citation type="submission" date="2017-11" db="EMBL/GenBank/DDBJ databases">
        <title>Bacterial isolate from king chilli rhizosphere.</title>
        <authorList>
            <person name="Takhelmayum P."/>
            <person name="Sarangthem I."/>
        </authorList>
    </citation>
    <scope>NUCLEOTIDE SEQUENCE [LARGE SCALE GENOMIC DNA]</scope>
    <source>
        <strain evidence="3">t26</strain>
    </source>
</reference>
<accession>A0A2M9Q991</accession>
<name>A0A2M9Q991_9BACI</name>
<protein>
    <submittedName>
        <fullName evidence="2">Uncharacterized protein</fullName>
    </submittedName>
</protein>
<evidence type="ECO:0000256" key="1">
    <source>
        <dbReference type="SAM" id="SignalP"/>
    </source>
</evidence>
<feature type="signal peptide" evidence="1">
    <location>
        <begin position="1"/>
        <end position="27"/>
    </location>
</feature>
<sequence>MLYPKTKLFTALGMSTALLVGAGSAYATQKKEINESVETVNSMKEPTPEEIQKVLEGKPTPSNIKVEGLFSLNGKPDYTADFYLNDENLLSLLKINAQELKQELATGKSVVEIAAFKNVTKQQVINVITKTQTDVQFKGENNVDSKQYEQMLKNIEPIAIQVIEHKTETPWINESVETVNSMKEPTPEEIQKVLEGKPTPSNIEAEGLFSLNGKPDYTADFYLNDENLLSLLKINAQELRQELATGKSVVEIAASKNVTKQQMINVITKTQTDVQFKGENNVDSKQYEQMLKNIEPKAILVIEHKTETPW</sequence>
<dbReference type="EMBL" id="PHQY01000326">
    <property type="protein sequence ID" value="PJO44651.1"/>
    <property type="molecule type" value="Genomic_DNA"/>
</dbReference>
<comment type="caution">
    <text evidence="2">The sequence shown here is derived from an EMBL/GenBank/DDBJ whole genome shotgun (WGS) entry which is preliminary data.</text>
</comment>
<proteinExistence type="predicted"/>
<evidence type="ECO:0000313" key="3">
    <source>
        <dbReference type="Proteomes" id="UP000232101"/>
    </source>
</evidence>
<evidence type="ECO:0000313" key="2">
    <source>
        <dbReference type="EMBL" id="PJO44651.1"/>
    </source>
</evidence>
<dbReference type="Proteomes" id="UP000232101">
    <property type="component" value="Unassembled WGS sequence"/>
</dbReference>
<keyword evidence="1" id="KW-0732">Signal</keyword>
<dbReference type="RefSeq" id="WP_100542420.1">
    <property type="nucleotide sequence ID" value="NZ_PHQY01000326.1"/>
</dbReference>
<organism evidence="2 3">
    <name type="scientific">Lysinibacillus xylanilyticus</name>
    <dbReference type="NCBI Taxonomy" id="582475"/>
    <lineage>
        <taxon>Bacteria</taxon>
        <taxon>Bacillati</taxon>
        <taxon>Bacillota</taxon>
        <taxon>Bacilli</taxon>
        <taxon>Bacillales</taxon>
        <taxon>Bacillaceae</taxon>
        <taxon>Lysinibacillus</taxon>
    </lineage>
</organism>